<accession>A0A3D8J935</accession>
<dbReference type="SUPFAM" id="SSF53756">
    <property type="entry name" value="UDP-Glycosyltransferase/glycogen phosphorylase"/>
    <property type="match status" value="1"/>
</dbReference>
<evidence type="ECO:0000256" key="2">
    <source>
        <dbReference type="ARBA" id="ARBA00022676"/>
    </source>
</evidence>
<keyword evidence="7" id="KW-1185">Reference proteome</keyword>
<dbReference type="OrthoDB" id="9791032at2"/>
<dbReference type="GO" id="GO:0016020">
    <property type="term" value="C:membrane"/>
    <property type="evidence" value="ECO:0007669"/>
    <property type="project" value="InterPro"/>
</dbReference>
<evidence type="ECO:0000259" key="4">
    <source>
        <dbReference type="Pfam" id="PF00852"/>
    </source>
</evidence>
<dbReference type="GO" id="GO:0008417">
    <property type="term" value="F:fucosyltransferase activity"/>
    <property type="evidence" value="ECO:0007669"/>
    <property type="project" value="InterPro"/>
</dbReference>
<dbReference type="InterPro" id="IPR001503">
    <property type="entry name" value="Glyco_trans_10"/>
</dbReference>
<organism evidence="6 7">
    <name type="scientific">Helicobacter anseris</name>
    <dbReference type="NCBI Taxonomy" id="375926"/>
    <lineage>
        <taxon>Bacteria</taxon>
        <taxon>Pseudomonadati</taxon>
        <taxon>Campylobacterota</taxon>
        <taxon>Epsilonproteobacteria</taxon>
        <taxon>Campylobacterales</taxon>
        <taxon>Helicobacteraceae</taxon>
        <taxon>Helicobacter</taxon>
    </lineage>
</organism>
<dbReference type="Pfam" id="PF18025">
    <property type="entry name" value="FucT_N"/>
    <property type="match status" value="1"/>
</dbReference>
<feature type="domain" description="Fucosyltransferase C-terminal" evidence="4">
    <location>
        <begin position="122"/>
        <end position="256"/>
    </location>
</feature>
<dbReference type="Proteomes" id="UP000256695">
    <property type="component" value="Unassembled WGS sequence"/>
</dbReference>
<keyword evidence="2" id="KW-0328">Glycosyltransferase</keyword>
<name>A0A3D8J935_9HELI</name>
<protein>
    <submittedName>
        <fullName evidence="6">Uncharacterized protein</fullName>
    </submittedName>
</protein>
<comment type="similarity">
    <text evidence="1">Belongs to the glycosyltransferase 10 family.</text>
</comment>
<evidence type="ECO:0000259" key="5">
    <source>
        <dbReference type="Pfam" id="PF18025"/>
    </source>
</evidence>
<reference evidence="6 7" key="1">
    <citation type="submission" date="2018-04" db="EMBL/GenBank/DDBJ databases">
        <title>Novel Campyloabacter and Helicobacter Species and Strains.</title>
        <authorList>
            <person name="Mannion A.J."/>
            <person name="Shen Z."/>
            <person name="Fox J.G."/>
        </authorList>
    </citation>
    <scope>NUCLEOTIDE SEQUENCE [LARGE SCALE GENOMIC DNA]</scope>
    <source>
        <strain evidence="6 7">MIT 04-9362</strain>
    </source>
</reference>
<evidence type="ECO:0000256" key="1">
    <source>
        <dbReference type="ARBA" id="ARBA00008919"/>
    </source>
</evidence>
<dbReference type="RefSeq" id="WP_115578907.1">
    <property type="nucleotide sequence ID" value="NZ_NXLX01000007.1"/>
</dbReference>
<dbReference type="PANTHER" id="PTHR11929">
    <property type="entry name" value="ALPHA- 1,3 -FUCOSYLTRANSFERASE"/>
    <property type="match status" value="1"/>
</dbReference>
<comment type="caution">
    <text evidence="6">The sequence shown here is derived from an EMBL/GenBank/DDBJ whole genome shotgun (WGS) entry which is preliminary data.</text>
</comment>
<feature type="domain" description="Alpha-(1,3)-fucosyltransferase FucT N-terminal" evidence="5">
    <location>
        <begin position="6"/>
        <end position="93"/>
    </location>
</feature>
<dbReference type="InterPro" id="IPR055270">
    <property type="entry name" value="Glyco_tran_10_C"/>
</dbReference>
<dbReference type="Gene3D" id="3.40.50.11660">
    <property type="entry name" value="Glycosyl transferase family 10, C-terminal domain"/>
    <property type="match status" value="1"/>
</dbReference>
<evidence type="ECO:0000313" key="7">
    <source>
        <dbReference type="Proteomes" id="UP000256695"/>
    </source>
</evidence>
<evidence type="ECO:0000313" key="6">
    <source>
        <dbReference type="EMBL" id="RDU73942.1"/>
    </source>
</evidence>
<sequence length="333" mass="39285">MMPIKIKIVDWWNNDFYNNYFIQFLSKRYTIIQSDTPDFLLCSVFGNQHLQFDCIKIFFTGEAITPDFNFYDYALGFDHLKFGDRYLRFPLFFIKQYQKALKLAQNKHLFQDTKKLLQRGFCSFVVSNANADSIREEFFHLLSEIDFVASGGRYKNNIGEPISDKLKFLQSYKFNIAFENSSYHGYCTEKLIEALGAQTVPIYWGDPMLKEGGGDTIINPKSFINIQNFRTPNQAVSFIKEVHRNDDLYLHILKEKAFLTENLIEHYENKLEKFFENIFSQNYKDAKRAVLTQRQKSLFHTHKSYIPPPHFKIFKKNKTNYFSSILKIGNPNL</sequence>
<keyword evidence="3" id="KW-0808">Transferase</keyword>
<dbReference type="InterPro" id="IPR041058">
    <property type="entry name" value="FucT_N"/>
</dbReference>
<evidence type="ECO:0000256" key="3">
    <source>
        <dbReference type="ARBA" id="ARBA00022679"/>
    </source>
</evidence>
<dbReference type="EMBL" id="NXLX01000007">
    <property type="protein sequence ID" value="RDU73942.1"/>
    <property type="molecule type" value="Genomic_DNA"/>
</dbReference>
<gene>
    <name evidence="6" type="ORF">CQA57_03795</name>
</gene>
<dbReference type="AlphaFoldDB" id="A0A3D8J935"/>
<dbReference type="PANTHER" id="PTHR11929:SF194">
    <property type="entry name" value="ALPHA-(1,3)-FUCOSYLTRANSFERASE 10"/>
    <property type="match status" value="1"/>
</dbReference>
<proteinExistence type="inferred from homology"/>
<dbReference type="Pfam" id="PF00852">
    <property type="entry name" value="Glyco_transf_10"/>
    <property type="match status" value="1"/>
</dbReference>
<dbReference type="InterPro" id="IPR038577">
    <property type="entry name" value="GT10-like_C_sf"/>
</dbReference>